<protein>
    <submittedName>
        <fullName evidence="8">Calcium-binding protein</fullName>
    </submittedName>
</protein>
<keyword evidence="5" id="KW-0732">Signal</keyword>
<evidence type="ECO:0000313" key="9">
    <source>
        <dbReference type="Proteomes" id="UP001525961"/>
    </source>
</evidence>
<comment type="caution">
    <text evidence="8">The sequence shown here is derived from an EMBL/GenBank/DDBJ whole genome shotgun (WGS) entry which is preliminary data.</text>
</comment>
<dbReference type="InterPro" id="IPR011050">
    <property type="entry name" value="Pectin_lyase_fold/virulence"/>
</dbReference>
<gene>
    <name evidence="8" type="ORF">NG792_28375</name>
</gene>
<reference evidence="8 9" key="1">
    <citation type="journal article" date="2022" name="Front. Microbiol.">
        <title>High genomic differentiation and limited gene flow indicate recent cryptic speciation within the genus Laspinema (cyanobacteria).</title>
        <authorList>
            <person name="Stanojkovic A."/>
            <person name="Skoupy S."/>
            <person name="Skaloud P."/>
            <person name="Dvorak P."/>
        </authorList>
    </citation>
    <scope>NUCLEOTIDE SEQUENCE [LARGE SCALE GENOMIC DNA]</scope>
    <source>
        <strain evidence="8 9">D3b</strain>
    </source>
</reference>
<keyword evidence="7" id="KW-0998">Cell outer membrane</keyword>
<dbReference type="InterPro" id="IPR059226">
    <property type="entry name" value="Choice_anch_Q_dom"/>
</dbReference>
<dbReference type="EMBL" id="JAMXFA010000088">
    <property type="protein sequence ID" value="MCT7981644.1"/>
    <property type="molecule type" value="Genomic_DNA"/>
</dbReference>
<organism evidence="8 9">
    <name type="scientific">Laspinema olomoucense D3b</name>
    <dbReference type="NCBI Taxonomy" id="2953688"/>
    <lineage>
        <taxon>Bacteria</taxon>
        <taxon>Bacillati</taxon>
        <taxon>Cyanobacteriota</taxon>
        <taxon>Cyanophyceae</taxon>
        <taxon>Oscillatoriophycideae</taxon>
        <taxon>Oscillatoriales</taxon>
        <taxon>Laspinemataceae</taxon>
        <taxon>Laspinema</taxon>
        <taxon>Laspinema olomoucense</taxon>
    </lineage>
</organism>
<evidence type="ECO:0000256" key="5">
    <source>
        <dbReference type="ARBA" id="ARBA00022729"/>
    </source>
</evidence>
<keyword evidence="9" id="KW-1185">Reference proteome</keyword>
<evidence type="ECO:0000256" key="6">
    <source>
        <dbReference type="ARBA" id="ARBA00023136"/>
    </source>
</evidence>
<evidence type="ECO:0000256" key="2">
    <source>
        <dbReference type="ARBA" id="ARBA00004442"/>
    </source>
</evidence>
<evidence type="ECO:0000313" key="8">
    <source>
        <dbReference type="EMBL" id="MCT7981644.1"/>
    </source>
</evidence>
<keyword evidence="6" id="KW-0472">Membrane</keyword>
<name>A0ABT2NIE4_9CYAN</name>
<accession>A0ABT2NIE4</accession>
<comment type="subcellular location">
    <subcellularLocation>
        <location evidence="1">Cell envelope</location>
    </subcellularLocation>
    <subcellularLocation>
        <location evidence="2">Cell outer membrane</location>
    </subcellularLocation>
    <subcellularLocation>
        <location evidence="3">Secreted</location>
    </subcellularLocation>
</comment>
<dbReference type="InterPro" id="IPR003368">
    <property type="entry name" value="POMP_repeat"/>
</dbReference>
<dbReference type="SUPFAM" id="SSF51126">
    <property type="entry name" value="Pectin lyase-like"/>
    <property type="match status" value="1"/>
</dbReference>
<proteinExistence type="predicted"/>
<sequence>MRNTTFYNNVSQGQGGGLWIDNKSPTTIINSTFSGNKSENSDGTGGVGGGITTFSPTTIVNTTIVNNQAGDVAGAIFTSLISPPITLSNTIVSNNTAGNGLSRFQQTRKELIDGGNNIQFPSKNLNASQDVNVTANVRIADPLLGPLQEIDGFLIHPLLPGSPAIDAGNNAVAPTTDTRGQIRPFDGDENGTAVADIGAYEFTVPILSELPIEVLLGTTA</sequence>
<evidence type="ECO:0000256" key="1">
    <source>
        <dbReference type="ARBA" id="ARBA00004196"/>
    </source>
</evidence>
<feature type="non-terminal residue" evidence="8">
    <location>
        <position position="220"/>
    </location>
</feature>
<evidence type="ECO:0000256" key="3">
    <source>
        <dbReference type="ARBA" id="ARBA00004613"/>
    </source>
</evidence>
<keyword evidence="4" id="KW-0964">Secreted</keyword>
<evidence type="ECO:0000256" key="4">
    <source>
        <dbReference type="ARBA" id="ARBA00022525"/>
    </source>
</evidence>
<dbReference type="Pfam" id="PF02415">
    <property type="entry name" value="Chlam_PMP"/>
    <property type="match status" value="1"/>
</dbReference>
<dbReference type="NCBIfam" id="NF041518">
    <property type="entry name" value="choice_anch_Q"/>
    <property type="match status" value="1"/>
</dbReference>
<dbReference type="Proteomes" id="UP001525961">
    <property type="component" value="Unassembled WGS sequence"/>
</dbReference>
<evidence type="ECO:0000256" key="7">
    <source>
        <dbReference type="ARBA" id="ARBA00023237"/>
    </source>
</evidence>